<dbReference type="PANTHER" id="PTHR22118">
    <property type="entry name" value="DYNEIN ASSEMBLY FACTOR 3, AXONEMAL"/>
    <property type="match status" value="1"/>
</dbReference>
<dbReference type="Pfam" id="PF14740">
    <property type="entry name" value="DUF4471"/>
    <property type="match status" value="1"/>
</dbReference>
<feature type="non-terminal residue" evidence="9">
    <location>
        <position position="1"/>
    </location>
</feature>
<reference evidence="9 10" key="1">
    <citation type="journal article" date="2020" name="G3 (Bethesda)">
        <title>Draft Genome of the Common Snapping Turtle, Chelydra serpentina, a Model for Phenotypic Plasticity in Reptiles.</title>
        <authorList>
            <person name="Das D."/>
            <person name="Singh S.K."/>
            <person name="Bierstedt J."/>
            <person name="Erickson A."/>
            <person name="Galli G.L.J."/>
            <person name="Crossley D.A. 2nd"/>
            <person name="Rhen T."/>
        </authorList>
    </citation>
    <scope>NUCLEOTIDE SEQUENCE [LARGE SCALE GENOMIC DNA]</scope>
    <source>
        <strain evidence="9">KW</strain>
    </source>
</reference>
<feature type="domain" description="DUF4470" evidence="7">
    <location>
        <begin position="30"/>
        <end position="136"/>
    </location>
</feature>
<dbReference type="OrthoDB" id="538817at2759"/>
<proteinExistence type="inferred from homology"/>
<evidence type="ECO:0000313" key="9">
    <source>
        <dbReference type="EMBL" id="KAG6920676.1"/>
    </source>
</evidence>
<dbReference type="GO" id="GO:0044458">
    <property type="term" value="P:motile cilium assembly"/>
    <property type="evidence" value="ECO:0007669"/>
    <property type="project" value="TreeGrafter"/>
</dbReference>
<dbReference type="Proteomes" id="UP000765507">
    <property type="component" value="Unassembled WGS sequence"/>
</dbReference>
<evidence type="ECO:0000256" key="2">
    <source>
        <dbReference type="ARBA" id="ARBA00022490"/>
    </source>
</evidence>
<dbReference type="InterPro" id="IPR027974">
    <property type="entry name" value="DUF4470"/>
</dbReference>
<evidence type="ECO:0000256" key="4">
    <source>
        <dbReference type="ARBA" id="ARBA00024190"/>
    </source>
</evidence>
<evidence type="ECO:0000256" key="1">
    <source>
        <dbReference type="ARBA" id="ARBA00010449"/>
    </source>
</evidence>
<feature type="domain" description="Dynein assembly factor 3 C-terminal" evidence="8">
    <location>
        <begin position="169"/>
        <end position="233"/>
    </location>
</feature>
<dbReference type="Pfam" id="PF14737">
    <property type="entry name" value="DUF4470"/>
    <property type="match status" value="1"/>
</dbReference>
<keyword evidence="3" id="KW-0970">Cilium biogenesis/degradation</keyword>
<evidence type="ECO:0000259" key="7">
    <source>
        <dbReference type="Pfam" id="PF14737"/>
    </source>
</evidence>
<evidence type="ECO:0000256" key="5">
    <source>
        <dbReference type="ARBA" id="ARBA00024431"/>
    </source>
</evidence>
<protein>
    <recommendedName>
        <fullName evidence="5">Dynein axonemal assembly factor 3</fullName>
    </recommendedName>
</protein>
<comment type="similarity">
    <text evidence="1">Belongs to the DNAAF3 family.</text>
</comment>
<comment type="subcellular location">
    <subcellularLocation>
        <location evidence="4">Dynein axonemal particle</location>
    </subcellularLocation>
</comment>
<evidence type="ECO:0000313" key="10">
    <source>
        <dbReference type="Proteomes" id="UP000765507"/>
    </source>
</evidence>
<evidence type="ECO:0000259" key="8">
    <source>
        <dbReference type="Pfam" id="PF14740"/>
    </source>
</evidence>
<evidence type="ECO:0000256" key="6">
    <source>
        <dbReference type="ARBA" id="ARBA00025165"/>
    </source>
</evidence>
<organism evidence="9 10">
    <name type="scientific">Chelydra serpentina</name>
    <name type="common">Snapping turtle</name>
    <name type="synonym">Testudo serpentina</name>
    <dbReference type="NCBI Taxonomy" id="8475"/>
    <lineage>
        <taxon>Eukaryota</taxon>
        <taxon>Metazoa</taxon>
        <taxon>Chordata</taxon>
        <taxon>Craniata</taxon>
        <taxon>Vertebrata</taxon>
        <taxon>Euteleostomi</taxon>
        <taxon>Archelosauria</taxon>
        <taxon>Testudinata</taxon>
        <taxon>Testudines</taxon>
        <taxon>Cryptodira</taxon>
        <taxon>Durocryptodira</taxon>
        <taxon>Americhelydia</taxon>
        <taxon>Chelydroidea</taxon>
        <taxon>Chelydridae</taxon>
        <taxon>Chelydra</taxon>
    </lineage>
</organism>
<name>A0A8T1RV94_CHESE</name>
<sequence>CPSRWGRGPREAARQAMATGAGSSFGTTCWWGFSPALDLQRECLESSMAHLYLSQDDLPELNILLVGSVDGRHVLRTMSQAHRWPRRRINFYIVENNLEALGRQLLFLSLALESPEKMGLQEKSEMFLELLGNSLIRSSTAAYLQEKSDLFVRYATDPDFQQRHLGAVDMSALKFKERDQLEGIFQFWRHPDPRAFPIARLWDLRVRQYLGARYDARRGVCDWDLTMKLHERG</sequence>
<keyword evidence="10" id="KW-1185">Reference proteome</keyword>
<accession>A0A8T1RV94</accession>
<dbReference type="AlphaFoldDB" id="A0A8T1RV94"/>
<gene>
    <name evidence="9" type="primary">DNAAF3</name>
    <name evidence="9" type="ORF">G0U57_015096</name>
</gene>
<dbReference type="GO" id="GO:0120293">
    <property type="term" value="C:dynein axonemal particle"/>
    <property type="evidence" value="ECO:0007669"/>
    <property type="project" value="UniProtKB-SubCell"/>
</dbReference>
<dbReference type="PANTHER" id="PTHR22118:SF14">
    <property type="entry name" value="DYNEIN AXONEMAL ASSEMBLY FACTOR 3"/>
    <property type="match status" value="1"/>
</dbReference>
<evidence type="ECO:0000256" key="3">
    <source>
        <dbReference type="ARBA" id="ARBA00022794"/>
    </source>
</evidence>
<dbReference type="GO" id="GO:0070286">
    <property type="term" value="P:axonemal dynein complex assembly"/>
    <property type="evidence" value="ECO:0007669"/>
    <property type="project" value="InterPro"/>
</dbReference>
<dbReference type="EMBL" id="JAHGAV010004569">
    <property type="protein sequence ID" value="KAG6920676.1"/>
    <property type="molecule type" value="Genomic_DNA"/>
</dbReference>
<feature type="non-terminal residue" evidence="9">
    <location>
        <position position="233"/>
    </location>
</feature>
<comment type="caution">
    <text evidence="9">The sequence shown here is derived from an EMBL/GenBank/DDBJ whole genome shotgun (WGS) entry which is preliminary data.</text>
</comment>
<dbReference type="InterPro" id="IPR028235">
    <property type="entry name" value="DNAAF3_C"/>
</dbReference>
<comment type="function">
    <text evidence="6">Required for the assembly of axonemal inner and outer dynein arms. Involved in preassembly of dyneins into complexes before their transport into cilia.</text>
</comment>
<dbReference type="InterPro" id="IPR039304">
    <property type="entry name" value="DNAAF3"/>
</dbReference>
<keyword evidence="2" id="KW-0963">Cytoplasm</keyword>